<dbReference type="Proteomes" id="UP000029554">
    <property type="component" value="Unassembled WGS sequence"/>
</dbReference>
<reference evidence="3 4" key="1">
    <citation type="submission" date="2014-09" db="EMBL/GenBank/DDBJ databases">
        <title>Whole Genome Shotgun of Flavobacterium aquatile LMG 4008.</title>
        <authorList>
            <person name="Gale A.N."/>
            <person name="Pipes S.E."/>
            <person name="Newman J.D."/>
        </authorList>
    </citation>
    <scope>NUCLEOTIDE SEQUENCE [LARGE SCALE GENOMIC DNA]</scope>
    <source>
        <strain evidence="3 4">LMG 4008</strain>
    </source>
</reference>
<dbReference type="InterPro" id="IPR028250">
    <property type="entry name" value="DsbDN"/>
</dbReference>
<protein>
    <recommendedName>
        <fullName evidence="2">Thiol:disulfide interchange protein DsbD N-terminal domain-containing protein</fullName>
    </recommendedName>
</protein>
<proteinExistence type="predicted"/>
<sequence>MKVMKIIKALLMLTFFSFFSVKAQISNPVKWKAKIQKKSSSEYILTFAGKLEKDWHLYSLATPEGGPLPLEFTFLNSKGKYETVGKAKESATTTTFNTLFEVNETYFTNNFTITQVIKVNNKLNTSIAVELSYQICKEVCIPQKSYFEFDIPNLKAKEIIKSKLKNKTIKS</sequence>
<keyword evidence="1" id="KW-0732">Signal</keyword>
<feature type="domain" description="Thiol:disulfide interchange protein DsbD N-terminal" evidence="2">
    <location>
        <begin position="40"/>
        <end position="145"/>
    </location>
</feature>
<dbReference type="EMBL" id="JRHH01000005">
    <property type="protein sequence ID" value="KGD67380.1"/>
    <property type="molecule type" value="Genomic_DNA"/>
</dbReference>
<name>A0A095UXR5_9FLAO</name>
<evidence type="ECO:0000259" key="2">
    <source>
        <dbReference type="Pfam" id="PF11412"/>
    </source>
</evidence>
<dbReference type="OrthoDB" id="767251at2"/>
<dbReference type="eggNOG" id="COG4232">
    <property type="taxonomic scope" value="Bacteria"/>
</dbReference>
<organism evidence="3 4">
    <name type="scientific">Flavobacterium aquatile LMG 4008 = ATCC 11947</name>
    <dbReference type="NCBI Taxonomy" id="1453498"/>
    <lineage>
        <taxon>Bacteria</taxon>
        <taxon>Pseudomonadati</taxon>
        <taxon>Bacteroidota</taxon>
        <taxon>Flavobacteriia</taxon>
        <taxon>Flavobacteriales</taxon>
        <taxon>Flavobacteriaceae</taxon>
        <taxon>Flavobacterium</taxon>
    </lineage>
</organism>
<keyword evidence="4" id="KW-1185">Reference proteome</keyword>
<dbReference type="AlphaFoldDB" id="A0A095UXR5"/>
<evidence type="ECO:0000313" key="3">
    <source>
        <dbReference type="EMBL" id="KGD67380.1"/>
    </source>
</evidence>
<evidence type="ECO:0000313" key="4">
    <source>
        <dbReference type="Proteomes" id="UP000029554"/>
    </source>
</evidence>
<comment type="caution">
    <text evidence="3">The sequence shown here is derived from an EMBL/GenBank/DDBJ whole genome shotgun (WGS) entry which is preliminary data.</text>
</comment>
<accession>A0A095UXR5</accession>
<feature type="signal peptide" evidence="1">
    <location>
        <begin position="1"/>
        <end position="23"/>
    </location>
</feature>
<dbReference type="Pfam" id="PF11412">
    <property type="entry name" value="DsbD_N"/>
    <property type="match status" value="1"/>
</dbReference>
<gene>
    <name evidence="3" type="ORF">LG45_14315</name>
</gene>
<dbReference type="STRING" id="1453498.LG45_14315"/>
<feature type="chain" id="PRO_5001919090" description="Thiol:disulfide interchange protein DsbD N-terminal domain-containing protein" evidence="1">
    <location>
        <begin position="24"/>
        <end position="171"/>
    </location>
</feature>
<evidence type="ECO:0000256" key="1">
    <source>
        <dbReference type="SAM" id="SignalP"/>
    </source>
</evidence>